<dbReference type="RefSeq" id="WP_034640700.1">
    <property type="nucleotide sequence ID" value="NZ_CBCSJC010000052.1"/>
</dbReference>
<feature type="domain" description="Tubulin/FtsZ GTPase" evidence="1">
    <location>
        <begin position="14"/>
        <end position="131"/>
    </location>
</feature>
<name>A0A073JWG5_9BACI</name>
<dbReference type="GO" id="GO:0051301">
    <property type="term" value="P:cell division"/>
    <property type="evidence" value="ECO:0007669"/>
    <property type="project" value="UniProtKB-KW"/>
</dbReference>
<gene>
    <name evidence="2" type="ORF">BAMA_04940</name>
</gene>
<organism evidence="2 3">
    <name type="scientific">Bacillus manliponensis</name>
    <dbReference type="NCBI Taxonomy" id="574376"/>
    <lineage>
        <taxon>Bacteria</taxon>
        <taxon>Bacillati</taxon>
        <taxon>Bacillota</taxon>
        <taxon>Bacilli</taxon>
        <taxon>Bacillales</taxon>
        <taxon>Bacillaceae</taxon>
        <taxon>Bacillus</taxon>
        <taxon>Bacillus cereus group</taxon>
    </lineage>
</organism>
<keyword evidence="2" id="KW-0132">Cell division</keyword>
<evidence type="ECO:0000259" key="1">
    <source>
        <dbReference type="Pfam" id="PF00091"/>
    </source>
</evidence>
<dbReference type="SUPFAM" id="SSF52490">
    <property type="entry name" value="Tubulin nucleotide-binding domain-like"/>
    <property type="match status" value="1"/>
</dbReference>
<evidence type="ECO:0000313" key="2">
    <source>
        <dbReference type="EMBL" id="KEK18596.1"/>
    </source>
</evidence>
<proteinExistence type="predicted"/>
<dbReference type="EMBL" id="JOTN01000013">
    <property type="protein sequence ID" value="KEK18596.1"/>
    <property type="molecule type" value="Genomic_DNA"/>
</dbReference>
<evidence type="ECO:0000313" key="3">
    <source>
        <dbReference type="Proteomes" id="UP000027822"/>
    </source>
</evidence>
<keyword evidence="3" id="KW-1185">Reference proteome</keyword>
<dbReference type="OrthoDB" id="2905805at2"/>
<accession>A0A073JWG5</accession>
<dbReference type="Pfam" id="PF00091">
    <property type="entry name" value="Tubulin"/>
    <property type="match status" value="1"/>
</dbReference>
<keyword evidence="2" id="KW-0131">Cell cycle</keyword>
<dbReference type="STRING" id="574376.BAMA_04940"/>
<dbReference type="Proteomes" id="UP000027822">
    <property type="component" value="Unassembled WGS sequence"/>
</dbReference>
<reference evidence="2 3" key="1">
    <citation type="submission" date="2014-06" db="EMBL/GenBank/DDBJ databases">
        <title>Draft genome sequence of Bacillus manliponensis JCM 15802 (MCCC 1A00708).</title>
        <authorList>
            <person name="Lai Q."/>
            <person name="Liu Y."/>
            <person name="Shao Z."/>
        </authorList>
    </citation>
    <scope>NUCLEOTIDE SEQUENCE [LARGE SCALE GENOMIC DNA]</scope>
    <source>
        <strain evidence="2 3">JCM 15802</strain>
    </source>
</reference>
<protein>
    <submittedName>
        <fullName evidence="2">Cell division protein FtsZ</fullName>
    </submittedName>
</protein>
<comment type="caution">
    <text evidence="2">The sequence shown here is derived from an EMBL/GenBank/DDBJ whole genome shotgun (WGS) entry which is preliminary data.</text>
</comment>
<dbReference type="InterPro" id="IPR003008">
    <property type="entry name" value="Tubulin_FtsZ_GTPase"/>
</dbReference>
<dbReference type="eggNOG" id="ENOG50349HH">
    <property type="taxonomic scope" value="Bacteria"/>
</dbReference>
<dbReference type="InterPro" id="IPR036525">
    <property type="entry name" value="Tubulin/FtsZ_GTPase_sf"/>
</dbReference>
<dbReference type="GO" id="GO:0005525">
    <property type="term" value="F:GTP binding"/>
    <property type="evidence" value="ECO:0007669"/>
    <property type="project" value="InterPro"/>
</dbReference>
<sequence>MAKELLNYKPALNLTVVGFGQAGNRIADRFAAIKQNGKSLYNCLALNSNNGDLLELKNIPDENKLSLGLGGLGKNPEKAINILEENPKVKEELKSFIANQVRPSDDLVLFVAGLGGGTGTSTIVKAIEEFYEYHIKPTIMTELRALLTSAPAEHRADKAQIARYQVEAMRRAREKHAKIGIVVTLPVRSDGPDVLRQVNAFAQRIWDFSKKEKNGIAFVNFIDNQYLSDEFKALNEATKAEIGVNNARDYANKRFVDLFHEINISPSVGGTSVILDKEDFKRVLLEHKGCLVLNKTGKPTNEVTNNKAITDMFNESIKGSALHQPIQLIREENGQKIVSKVHHVGLLAILDPNQNLGSSFIDDAKDAVVESLPINGTVFSGYLELKNDYESSVYTFYKTEGLPERLAKGLVEEFKEFQDKQNQLIFEESSIATIAATSESEFDIELDLDLLDGLDVDINSENEKDKNINQSVEDILADIDLDDIKDLD</sequence>
<dbReference type="AlphaFoldDB" id="A0A073JWG5"/>
<dbReference type="Gene3D" id="3.40.50.1440">
    <property type="entry name" value="Tubulin/FtsZ, GTPase domain"/>
    <property type="match status" value="2"/>
</dbReference>